<reference evidence="1 2" key="1">
    <citation type="submission" date="2013-05" db="EMBL/GenBank/DDBJ databases">
        <title>Complete genome sequence of the lipase-producing bacterium Photobacterium gaetbulicola Gung47.</title>
        <authorList>
            <person name="Kim Y.-O."/>
        </authorList>
    </citation>
    <scope>NUCLEOTIDE SEQUENCE [LARGE SCALE GENOMIC DNA]</scope>
    <source>
        <strain evidence="1 2">Gung47</strain>
    </source>
</reference>
<dbReference type="PATRIC" id="fig|658445.3.peg.5364"/>
<dbReference type="Proteomes" id="UP000032303">
    <property type="component" value="Chromosome 2"/>
</dbReference>
<protein>
    <submittedName>
        <fullName evidence="1">Uncharacterized protein</fullName>
    </submittedName>
</protein>
<organism evidence="1 2">
    <name type="scientific">Photobacterium gaetbulicola Gung47</name>
    <dbReference type="NCBI Taxonomy" id="658445"/>
    <lineage>
        <taxon>Bacteria</taxon>
        <taxon>Pseudomonadati</taxon>
        <taxon>Pseudomonadota</taxon>
        <taxon>Gammaproteobacteria</taxon>
        <taxon>Vibrionales</taxon>
        <taxon>Vibrionaceae</taxon>
        <taxon>Photobacterium</taxon>
    </lineage>
</organism>
<keyword evidence="2" id="KW-1185">Reference proteome</keyword>
<dbReference type="STRING" id="658445.H744_2c3296"/>
<proteinExistence type="predicted"/>
<evidence type="ECO:0000313" key="2">
    <source>
        <dbReference type="Proteomes" id="UP000032303"/>
    </source>
</evidence>
<dbReference type="KEGG" id="pgb:H744_2c3296"/>
<dbReference type="EMBL" id="CP005974">
    <property type="protein sequence ID" value="AJR09929.1"/>
    <property type="molecule type" value="Genomic_DNA"/>
</dbReference>
<dbReference type="HOGENOM" id="CLU_2863923_0_0_6"/>
<dbReference type="AlphaFoldDB" id="A0A0C5WY56"/>
<gene>
    <name evidence="1" type="ORF">H744_2c3296</name>
</gene>
<name>A0A0C5WY56_9GAMM</name>
<evidence type="ECO:0000313" key="1">
    <source>
        <dbReference type="EMBL" id="AJR09929.1"/>
    </source>
</evidence>
<dbReference type="Gene3D" id="3.20.20.370">
    <property type="entry name" value="Glycoside hydrolase/deacetylase"/>
    <property type="match status" value="1"/>
</dbReference>
<accession>A0A0C5WY56</accession>
<sequence>MIVLTHAFLYEDGKRGMGATKNLPKLRKFLKFAKEAGYTFDTLGNYTPEWTVGTVKSATMRAMS</sequence>